<dbReference type="AlphaFoldDB" id="A0A060X9S5"/>
<reference evidence="3" key="1">
    <citation type="journal article" date="2014" name="Nat. Commun.">
        <title>The rainbow trout genome provides novel insights into evolution after whole-genome duplication in vertebrates.</title>
        <authorList>
            <person name="Berthelot C."/>
            <person name="Brunet F."/>
            <person name="Chalopin D."/>
            <person name="Juanchich A."/>
            <person name="Bernard M."/>
            <person name="Noel B."/>
            <person name="Bento P."/>
            <person name="Da Silva C."/>
            <person name="Labadie K."/>
            <person name="Alberti A."/>
            <person name="Aury J.M."/>
            <person name="Louis A."/>
            <person name="Dehais P."/>
            <person name="Bardou P."/>
            <person name="Montfort J."/>
            <person name="Klopp C."/>
            <person name="Cabau C."/>
            <person name="Gaspin C."/>
            <person name="Thorgaard G.H."/>
            <person name="Boussaha M."/>
            <person name="Quillet E."/>
            <person name="Guyomard R."/>
            <person name="Galiana D."/>
            <person name="Bobe J."/>
            <person name="Volff J.N."/>
            <person name="Genet C."/>
            <person name="Wincker P."/>
            <person name="Jaillon O."/>
            <person name="Roest Crollius H."/>
            <person name="Guiguen Y."/>
        </authorList>
    </citation>
    <scope>NUCLEOTIDE SEQUENCE [LARGE SCALE GENOMIC DNA]</scope>
</reference>
<feature type="compositionally biased region" description="Basic and acidic residues" evidence="2">
    <location>
        <begin position="45"/>
        <end position="54"/>
    </location>
</feature>
<dbReference type="PaxDb" id="8022-A0A060X9S5"/>
<dbReference type="InterPro" id="IPR023246">
    <property type="entry name" value="AUTS2"/>
</dbReference>
<accession>A0A060X9S5</accession>
<reference evidence="3" key="2">
    <citation type="submission" date="2014-03" db="EMBL/GenBank/DDBJ databases">
        <authorList>
            <person name="Genoscope - CEA"/>
        </authorList>
    </citation>
    <scope>NUCLEOTIDE SEQUENCE</scope>
</reference>
<dbReference type="PANTHER" id="PTHR14429:SF5">
    <property type="entry name" value="AUTISM SUSCEPTIBILITY GENE 2 PROTEIN"/>
    <property type="match status" value="1"/>
</dbReference>
<evidence type="ECO:0000313" key="4">
    <source>
        <dbReference type="Proteomes" id="UP000193380"/>
    </source>
</evidence>
<evidence type="ECO:0000256" key="2">
    <source>
        <dbReference type="SAM" id="MobiDB-lite"/>
    </source>
</evidence>
<organism evidence="3 4">
    <name type="scientific">Oncorhynchus mykiss</name>
    <name type="common">Rainbow trout</name>
    <name type="synonym">Salmo gairdneri</name>
    <dbReference type="NCBI Taxonomy" id="8022"/>
    <lineage>
        <taxon>Eukaryota</taxon>
        <taxon>Metazoa</taxon>
        <taxon>Chordata</taxon>
        <taxon>Craniata</taxon>
        <taxon>Vertebrata</taxon>
        <taxon>Euteleostomi</taxon>
        <taxon>Actinopterygii</taxon>
        <taxon>Neopterygii</taxon>
        <taxon>Teleostei</taxon>
        <taxon>Protacanthopterygii</taxon>
        <taxon>Salmoniformes</taxon>
        <taxon>Salmonidae</taxon>
        <taxon>Salmoninae</taxon>
        <taxon>Oncorhynchus</taxon>
    </lineage>
</organism>
<dbReference type="STRING" id="8022.A0A060X9S5"/>
<dbReference type="PANTHER" id="PTHR14429">
    <property type="entry name" value="FIBROSIN FAMILY MEMBER"/>
    <property type="match status" value="1"/>
</dbReference>
<name>A0A060X9S5_ONCMY</name>
<protein>
    <submittedName>
        <fullName evidence="3">Uncharacterized protein</fullName>
    </submittedName>
</protein>
<feature type="region of interest" description="Disordered" evidence="2">
    <location>
        <begin position="1"/>
        <end position="74"/>
    </location>
</feature>
<keyword evidence="1" id="KW-0597">Phosphoprotein</keyword>
<dbReference type="EMBL" id="FR904914">
    <property type="protein sequence ID" value="CDQ73600.1"/>
    <property type="molecule type" value="Genomic_DNA"/>
</dbReference>
<gene>
    <name evidence="3" type="ORF">GSONMT00035407001</name>
</gene>
<proteinExistence type="predicted"/>
<dbReference type="Proteomes" id="UP000193380">
    <property type="component" value="Unassembled WGS sequence"/>
</dbReference>
<evidence type="ECO:0000256" key="1">
    <source>
        <dbReference type="ARBA" id="ARBA00022553"/>
    </source>
</evidence>
<feature type="compositionally biased region" description="Basic residues" evidence="2">
    <location>
        <begin position="24"/>
        <end position="36"/>
    </location>
</feature>
<sequence length="166" mass="18377">MDGPRSSGLRKKRKSKSERDRGRRSNGIRNNNHKRGGSVGLHFSSDSEREEGDRNASSSRPRPPRRKRKESTSTEEDIIDGFSISGFMTLEALEVSNSRLLLLLLLFCPAGDLLRCVFLALNLCVLSSPLDSPVNLLTLCEQRVVIFFSPNPCICIAGLALHLALL</sequence>
<evidence type="ECO:0000313" key="3">
    <source>
        <dbReference type="EMBL" id="CDQ73600.1"/>
    </source>
</evidence>